<proteinExistence type="predicted"/>
<dbReference type="EMBL" id="JALJZU010000009">
    <property type="protein sequence ID" value="MCP2010629.1"/>
    <property type="molecule type" value="Genomic_DNA"/>
</dbReference>
<dbReference type="Proteomes" id="UP001162889">
    <property type="component" value="Unassembled WGS sequence"/>
</dbReference>
<evidence type="ECO:0000313" key="2">
    <source>
        <dbReference type="EMBL" id="MCP2010629.1"/>
    </source>
</evidence>
<evidence type="ECO:0000313" key="1">
    <source>
        <dbReference type="EMBL" id="MBV6322433.1"/>
    </source>
</evidence>
<dbReference type="EMBL" id="JAHTGR010000008">
    <property type="protein sequence ID" value="MBV6322433.1"/>
    <property type="molecule type" value="Genomic_DNA"/>
</dbReference>
<accession>A0AA41HES7</accession>
<protein>
    <submittedName>
        <fullName evidence="1">Type III secretion system chaperone</fullName>
    </submittedName>
</protein>
<dbReference type="InterPro" id="IPR010261">
    <property type="entry name" value="Tir_chaperone"/>
</dbReference>
<evidence type="ECO:0000313" key="4">
    <source>
        <dbReference type="Proteomes" id="UP001162889"/>
    </source>
</evidence>
<dbReference type="AlphaFoldDB" id="A0AA41HES7"/>
<reference evidence="1" key="1">
    <citation type="submission" date="2021-07" db="EMBL/GenBank/DDBJ databases">
        <title>Characterization of violacein-producing bacteria and related species.</title>
        <authorList>
            <person name="Wilson H.S."/>
            <person name="De Leon M.E."/>
        </authorList>
    </citation>
    <scope>NUCLEOTIDE SEQUENCE</scope>
    <source>
        <strain evidence="1">HSC-15S17</strain>
    </source>
</reference>
<dbReference type="Pfam" id="PF05932">
    <property type="entry name" value="CesT"/>
    <property type="match status" value="1"/>
</dbReference>
<reference evidence="2" key="2">
    <citation type="submission" date="2022-03" db="EMBL/GenBank/DDBJ databases">
        <title>Genome Encyclopedia of Bacteria and Archaea VI: Functional Genomics of Type Strains.</title>
        <authorList>
            <person name="Whitman W."/>
        </authorList>
    </citation>
    <scope>NUCLEOTIDE SEQUENCE</scope>
    <source>
        <strain evidence="2">HSC-15S17</strain>
    </source>
</reference>
<dbReference type="Proteomes" id="UP001155901">
    <property type="component" value="Unassembled WGS sequence"/>
</dbReference>
<gene>
    <name evidence="1" type="ORF">KVP70_15910</name>
    <name evidence="2" type="ORF">L1274_004371</name>
</gene>
<evidence type="ECO:0000313" key="3">
    <source>
        <dbReference type="Proteomes" id="UP001155901"/>
    </source>
</evidence>
<organism evidence="1 3">
    <name type="scientific">Duganella violaceipulchra</name>
    <dbReference type="NCBI Taxonomy" id="2849652"/>
    <lineage>
        <taxon>Bacteria</taxon>
        <taxon>Pseudomonadati</taxon>
        <taxon>Pseudomonadota</taxon>
        <taxon>Betaproteobacteria</taxon>
        <taxon>Burkholderiales</taxon>
        <taxon>Oxalobacteraceae</taxon>
        <taxon>Telluria group</taxon>
        <taxon>Duganella</taxon>
    </lineage>
</organism>
<sequence length="147" mass="16865">MEIIQNVRGVISELGRKIGIDCRWNDRAIVIQDNSGRKCHIELLQSEGLLIVSLPLEHPKHKEYTHADILELNIDISFLKGTWAGYDWKSDCICLCKSTEVAILTADHIKDIILHLFHIEENLQKKISSTRRIGLGSAQKINRHVRY</sequence>
<name>A0AA41HES7_9BURK</name>
<dbReference type="RefSeq" id="WP_217943205.1">
    <property type="nucleotide sequence ID" value="NZ_JAHTGR010000008.1"/>
</dbReference>
<keyword evidence="4" id="KW-1185">Reference proteome</keyword>
<comment type="caution">
    <text evidence="1">The sequence shown here is derived from an EMBL/GenBank/DDBJ whole genome shotgun (WGS) entry which is preliminary data.</text>
</comment>